<evidence type="ECO:0000313" key="3">
    <source>
        <dbReference type="Proteomes" id="UP000624701"/>
    </source>
</evidence>
<reference evidence="3" key="1">
    <citation type="journal article" date="2019" name="Int. J. Syst. Evol. Microbiol.">
        <title>The Global Catalogue of Microorganisms (GCM) 10K type strain sequencing project: providing services to taxonomists for standard genome sequencing and annotation.</title>
        <authorList>
            <consortium name="The Broad Institute Genomics Platform"/>
            <consortium name="The Broad Institute Genome Sequencing Center for Infectious Disease"/>
            <person name="Wu L."/>
            <person name="Ma J."/>
        </authorList>
    </citation>
    <scope>NUCLEOTIDE SEQUENCE [LARGE SCALE GENOMIC DNA]</scope>
    <source>
        <strain evidence="3">CCM 8681</strain>
    </source>
</reference>
<accession>A0ABQ2BXD9</accession>
<sequence length="432" mass="49460">MKGIKNLAFIIVSIISLASCRQEKMQTTKQETNLKATQETTEKAEVTKEISELTAEDVLTKSIEKCKSISSIEYTINQKGVSGKYGYGQPKIKATIIQKKEASAIDIGFDKAFIKASGVITDNQKKTPFSFSYDGDNFMYNKGNTRQKSVSDPTRKVTMGKLQQYLFMIRIFPFVEDEPYKMPAKSNEYDIKLLDKEEKQGLSCYKIETSVTFKAPNGKDLITKNIWWISELDYLPRAYSDGFVYKDIVYKKMNEAIPKSFFSLENKNTSIDYLTSNQVESELAKAYLLPEGTIPSRWYSNDQFGKEYDSDKLKGKVILIDFWGSWCTPCILAMPDIQKLQDHYKNNPNVAIIGISAGERDKEASLKLFNKKRYNYVLIPNGDSIAKSIYKVKDYPSLYILDRQGKIVSAEKGFTPDSFERWREIIDEQLKM</sequence>
<dbReference type="InterPro" id="IPR000866">
    <property type="entry name" value="AhpC/TSA"/>
</dbReference>
<dbReference type="Pfam" id="PF00578">
    <property type="entry name" value="AhpC-TSA"/>
    <property type="match status" value="1"/>
</dbReference>
<organism evidence="2 3">
    <name type="scientific">Winogradskyella haliclonae</name>
    <dbReference type="NCBI Taxonomy" id="2048558"/>
    <lineage>
        <taxon>Bacteria</taxon>
        <taxon>Pseudomonadati</taxon>
        <taxon>Bacteroidota</taxon>
        <taxon>Flavobacteriia</taxon>
        <taxon>Flavobacteriales</taxon>
        <taxon>Flavobacteriaceae</taxon>
        <taxon>Winogradskyella</taxon>
    </lineage>
</organism>
<dbReference type="Gene3D" id="3.40.30.10">
    <property type="entry name" value="Glutaredoxin"/>
    <property type="match status" value="1"/>
</dbReference>
<comment type="caution">
    <text evidence="2">The sequence shown here is derived from an EMBL/GenBank/DDBJ whole genome shotgun (WGS) entry which is preliminary data.</text>
</comment>
<dbReference type="SUPFAM" id="SSF52833">
    <property type="entry name" value="Thioredoxin-like"/>
    <property type="match status" value="1"/>
</dbReference>
<dbReference type="RefSeq" id="WP_188373624.1">
    <property type="nucleotide sequence ID" value="NZ_BMDQ01000001.1"/>
</dbReference>
<dbReference type="PANTHER" id="PTHR42852:SF13">
    <property type="entry name" value="PROTEIN DIPZ"/>
    <property type="match status" value="1"/>
</dbReference>
<protein>
    <recommendedName>
        <fullName evidence="1">Thioredoxin domain-containing protein</fullName>
    </recommendedName>
</protein>
<evidence type="ECO:0000259" key="1">
    <source>
        <dbReference type="PROSITE" id="PS51352"/>
    </source>
</evidence>
<dbReference type="Proteomes" id="UP000624701">
    <property type="component" value="Unassembled WGS sequence"/>
</dbReference>
<dbReference type="CDD" id="cd02966">
    <property type="entry name" value="TlpA_like_family"/>
    <property type="match status" value="1"/>
</dbReference>
<dbReference type="InterPro" id="IPR036249">
    <property type="entry name" value="Thioredoxin-like_sf"/>
</dbReference>
<dbReference type="PANTHER" id="PTHR42852">
    <property type="entry name" value="THIOL:DISULFIDE INTERCHANGE PROTEIN DSBE"/>
    <property type="match status" value="1"/>
</dbReference>
<dbReference type="InterPro" id="IPR013766">
    <property type="entry name" value="Thioredoxin_domain"/>
</dbReference>
<gene>
    <name evidence="2" type="ORF">GCM10011444_10330</name>
</gene>
<dbReference type="InterPro" id="IPR050553">
    <property type="entry name" value="Thioredoxin_ResA/DsbE_sf"/>
</dbReference>
<dbReference type="EMBL" id="BMDQ01000001">
    <property type="protein sequence ID" value="GGI56724.1"/>
    <property type="molecule type" value="Genomic_DNA"/>
</dbReference>
<proteinExistence type="predicted"/>
<dbReference type="PROSITE" id="PS51352">
    <property type="entry name" value="THIOREDOXIN_2"/>
    <property type="match status" value="1"/>
</dbReference>
<feature type="domain" description="Thioredoxin" evidence="1">
    <location>
        <begin position="288"/>
        <end position="431"/>
    </location>
</feature>
<name>A0ABQ2BXD9_9FLAO</name>
<evidence type="ECO:0000313" key="2">
    <source>
        <dbReference type="EMBL" id="GGI56724.1"/>
    </source>
</evidence>
<dbReference type="PROSITE" id="PS51257">
    <property type="entry name" value="PROKAR_LIPOPROTEIN"/>
    <property type="match status" value="1"/>
</dbReference>
<keyword evidence="3" id="KW-1185">Reference proteome</keyword>